<feature type="compositionally biased region" description="Basic and acidic residues" evidence="1">
    <location>
        <begin position="184"/>
        <end position="194"/>
    </location>
</feature>
<dbReference type="AlphaFoldDB" id="A0A811UBS0"/>
<protein>
    <submittedName>
        <fullName evidence="2">(Mediterranean fruit fly) hypothetical protein</fullName>
    </submittedName>
</protein>
<organism evidence="2 3">
    <name type="scientific">Ceratitis capitata</name>
    <name type="common">Mediterranean fruit fly</name>
    <name type="synonym">Tephritis capitata</name>
    <dbReference type="NCBI Taxonomy" id="7213"/>
    <lineage>
        <taxon>Eukaryota</taxon>
        <taxon>Metazoa</taxon>
        <taxon>Ecdysozoa</taxon>
        <taxon>Arthropoda</taxon>
        <taxon>Hexapoda</taxon>
        <taxon>Insecta</taxon>
        <taxon>Pterygota</taxon>
        <taxon>Neoptera</taxon>
        <taxon>Endopterygota</taxon>
        <taxon>Diptera</taxon>
        <taxon>Brachycera</taxon>
        <taxon>Muscomorpha</taxon>
        <taxon>Tephritoidea</taxon>
        <taxon>Tephritidae</taxon>
        <taxon>Ceratitis</taxon>
        <taxon>Ceratitis</taxon>
    </lineage>
</organism>
<feature type="region of interest" description="Disordered" evidence="1">
    <location>
        <begin position="130"/>
        <end position="220"/>
    </location>
</feature>
<feature type="region of interest" description="Disordered" evidence="1">
    <location>
        <begin position="28"/>
        <end position="57"/>
    </location>
</feature>
<comment type="caution">
    <text evidence="2">The sequence shown here is derived from an EMBL/GenBank/DDBJ whole genome shotgun (WGS) entry which is preliminary data.</text>
</comment>
<name>A0A811UBS0_CERCA</name>
<sequence>MVNGDGAAATAGVGVKASHNNNKNAENVHAQQNHQHHTHHRIHHAHHHTHSHHRQHAIPLTVEPAAPLEQTEKLEIKLEESPQHRELQLSLLRAANNNRSPLHFSDMDFESKLAASKISNALLCAKLNADRKESVTRGRKSSSSEKGIQQRTAGKTHVEEQLMVDEDGDSANVGTTNVGEEIEVVQRTEVKSLSEDVDDCETQAEHEEQEEDAEMRGVEN</sequence>
<feature type="compositionally biased region" description="Low complexity" evidence="1">
    <location>
        <begin position="1"/>
        <end position="17"/>
    </location>
</feature>
<accession>A0A811UBS0</accession>
<reference evidence="2" key="1">
    <citation type="submission" date="2020-11" db="EMBL/GenBank/DDBJ databases">
        <authorList>
            <person name="Whitehead M."/>
        </authorList>
    </citation>
    <scope>NUCLEOTIDE SEQUENCE</scope>
    <source>
        <strain evidence="2">EGII</strain>
    </source>
</reference>
<evidence type="ECO:0000313" key="2">
    <source>
        <dbReference type="EMBL" id="CAD6995377.1"/>
    </source>
</evidence>
<dbReference type="Proteomes" id="UP000606786">
    <property type="component" value="Unassembled WGS sequence"/>
</dbReference>
<feature type="compositionally biased region" description="Polar residues" evidence="1">
    <location>
        <begin position="144"/>
        <end position="153"/>
    </location>
</feature>
<keyword evidence="3" id="KW-1185">Reference proteome</keyword>
<evidence type="ECO:0000256" key="1">
    <source>
        <dbReference type="SAM" id="MobiDB-lite"/>
    </source>
</evidence>
<gene>
    <name evidence="2" type="ORF">CCAP1982_LOCUS4095</name>
</gene>
<dbReference type="EMBL" id="CAJHJT010000001">
    <property type="protein sequence ID" value="CAD6995377.1"/>
    <property type="molecule type" value="Genomic_DNA"/>
</dbReference>
<feature type="region of interest" description="Disordered" evidence="1">
    <location>
        <begin position="1"/>
        <end position="20"/>
    </location>
</feature>
<dbReference type="OrthoDB" id="6159439at2759"/>
<evidence type="ECO:0000313" key="3">
    <source>
        <dbReference type="Proteomes" id="UP000606786"/>
    </source>
</evidence>
<feature type="compositionally biased region" description="Acidic residues" evidence="1">
    <location>
        <begin position="195"/>
        <end position="213"/>
    </location>
</feature>
<feature type="compositionally biased region" description="Basic residues" evidence="1">
    <location>
        <begin position="34"/>
        <end position="56"/>
    </location>
</feature>
<proteinExistence type="predicted"/>